<dbReference type="Proteomes" id="UP000464674">
    <property type="component" value="Chromosome"/>
</dbReference>
<reference evidence="1 2" key="1">
    <citation type="journal article" date="2020" name="Carbohydr. Polym.">
        <title>Characterization and optimization of production of bacterial cellulose from strain CGMCC 17276 based on whole-genome analysis.</title>
        <authorList>
            <person name="Lu T."/>
            <person name="Gao H."/>
            <person name="Liao B."/>
            <person name="Wu J."/>
            <person name="Zhang W."/>
            <person name="Huang J."/>
            <person name="Liu M."/>
            <person name="Huang J."/>
            <person name="Chang Z."/>
            <person name="Jin M."/>
            <person name="Yi Z."/>
            <person name="Jiang D."/>
        </authorList>
    </citation>
    <scope>NUCLEOTIDE SEQUENCE [LARGE SCALE GENOMIC DNA]</scope>
    <source>
        <strain evidence="1 2">CGMCC 17276</strain>
    </source>
</reference>
<evidence type="ECO:0000313" key="2">
    <source>
        <dbReference type="Proteomes" id="UP000464674"/>
    </source>
</evidence>
<sequence length="164" mass="18648">MAESLCHLFKNYGGDSFNGGLYRIVKPEDIKTWSERVCLAFPDYEKTMICFGYDWLGRVFATKNPGKGDHISLFESETGDVFNIEGDIFSFHNDELVRYGDAALAENFFAEWQAATGLSLKYNECVSYKIPPFLSGKDEIDNLYVEDIDVSWNIIGQILNKIRG</sequence>
<dbReference type="AlphaFoldDB" id="A0A857FR47"/>
<protein>
    <submittedName>
        <fullName evidence="1">DUF1851 domain-containing protein</fullName>
    </submittedName>
</protein>
<organism evidence="1 2">
    <name type="scientific">Komagataeibacter xylinus</name>
    <name type="common">Gluconacetobacter xylinus</name>
    <dbReference type="NCBI Taxonomy" id="28448"/>
    <lineage>
        <taxon>Bacteria</taxon>
        <taxon>Pseudomonadati</taxon>
        <taxon>Pseudomonadota</taxon>
        <taxon>Alphaproteobacteria</taxon>
        <taxon>Acetobacterales</taxon>
        <taxon>Acetobacteraceae</taxon>
        <taxon>Komagataeibacter</taxon>
    </lineage>
</organism>
<gene>
    <name evidence="1" type="ORF">FMA36_15235</name>
</gene>
<name>A0A857FR47_KOMXY</name>
<dbReference type="RefSeq" id="WP_159263150.1">
    <property type="nucleotide sequence ID" value="NZ_CP041348.1"/>
</dbReference>
<proteinExistence type="predicted"/>
<accession>A0A857FR47</accession>
<dbReference type="OrthoDB" id="2988179at2"/>
<evidence type="ECO:0000313" key="1">
    <source>
        <dbReference type="EMBL" id="QHC36682.1"/>
    </source>
</evidence>
<dbReference type="EMBL" id="CP041348">
    <property type="protein sequence ID" value="QHC36682.1"/>
    <property type="molecule type" value="Genomic_DNA"/>
</dbReference>